<organism evidence="1 2">
    <name type="scientific">Lacimicrobium alkaliphilum</name>
    <dbReference type="NCBI Taxonomy" id="1526571"/>
    <lineage>
        <taxon>Bacteria</taxon>
        <taxon>Pseudomonadati</taxon>
        <taxon>Pseudomonadota</taxon>
        <taxon>Gammaproteobacteria</taxon>
        <taxon>Alteromonadales</taxon>
        <taxon>Alteromonadaceae</taxon>
        <taxon>Lacimicrobium</taxon>
    </lineage>
</organism>
<accession>A0ABQ1QX29</accession>
<dbReference type="RefSeq" id="WP_099034505.1">
    <property type="nucleotide sequence ID" value="NZ_BMGJ01000001.1"/>
</dbReference>
<evidence type="ECO:0000313" key="2">
    <source>
        <dbReference type="Proteomes" id="UP000614272"/>
    </source>
</evidence>
<evidence type="ECO:0000313" key="1">
    <source>
        <dbReference type="EMBL" id="GGD50478.1"/>
    </source>
</evidence>
<name>A0ABQ1QX29_9ALTE</name>
<reference evidence="2" key="1">
    <citation type="journal article" date="2019" name="Int. J. Syst. Evol. Microbiol.">
        <title>The Global Catalogue of Microorganisms (GCM) 10K type strain sequencing project: providing services to taxonomists for standard genome sequencing and annotation.</title>
        <authorList>
            <consortium name="The Broad Institute Genomics Platform"/>
            <consortium name="The Broad Institute Genome Sequencing Center for Infectious Disease"/>
            <person name="Wu L."/>
            <person name="Ma J."/>
        </authorList>
    </citation>
    <scope>NUCLEOTIDE SEQUENCE [LARGE SCALE GENOMIC DNA]</scope>
    <source>
        <strain evidence="2">CGMCC 1.12923</strain>
    </source>
</reference>
<evidence type="ECO:0008006" key="3">
    <source>
        <dbReference type="Google" id="ProtNLM"/>
    </source>
</evidence>
<sequence length="213" mass="22764">MKIIINILLVVGLLVLQPVAHASIVKFTFEGVVTQVSTHPELSNLTEVGGVFSGHVIFNTDAQDRDSNPEIGFYGAEEIMVSLNGFTGFSDSVDLTIGNQATVDQYVVWAGRLGGVIGSSQLGDLILTNIGLGFYENTGQLFENDLLTGYVPDLNDFGQTAFSMGFSSSQSIDAGYIYGTVTSVNAAVVHEPGLVAFFVLSCAFLVRRQRVSP</sequence>
<proteinExistence type="predicted"/>
<keyword evidence="2" id="KW-1185">Reference proteome</keyword>
<protein>
    <recommendedName>
        <fullName evidence="3">PEP-CTERM protein-sorting domain-containing protein</fullName>
    </recommendedName>
</protein>
<dbReference type="EMBL" id="BMGJ01000001">
    <property type="protein sequence ID" value="GGD50478.1"/>
    <property type="molecule type" value="Genomic_DNA"/>
</dbReference>
<dbReference type="Proteomes" id="UP000614272">
    <property type="component" value="Unassembled WGS sequence"/>
</dbReference>
<comment type="caution">
    <text evidence="1">The sequence shown here is derived from an EMBL/GenBank/DDBJ whole genome shotgun (WGS) entry which is preliminary data.</text>
</comment>
<gene>
    <name evidence="1" type="ORF">GCM10011357_02990</name>
</gene>